<gene>
    <name evidence="1" type="ORF">SAMN04489716_4652</name>
</gene>
<reference evidence="1 2" key="1">
    <citation type="submission" date="2016-10" db="EMBL/GenBank/DDBJ databases">
        <authorList>
            <person name="de Groot N.N."/>
        </authorList>
    </citation>
    <scope>NUCLEOTIDE SEQUENCE [LARGE SCALE GENOMIC DNA]</scope>
    <source>
        <strain evidence="1 2">DSM 43941</strain>
    </source>
</reference>
<dbReference type="Proteomes" id="UP000198688">
    <property type="component" value="Chromosome I"/>
</dbReference>
<evidence type="ECO:0000313" key="1">
    <source>
        <dbReference type="EMBL" id="SDT58160.1"/>
    </source>
</evidence>
<accession>A0A1H2BIJ9</accession>
<dbReference type="AlphaFoldDB" id="A0A1H2BIJ9"/>
<protein>
    <submittedName>
        <fullName evidence="1">Uncharacterized protein</fullName>
    </submittedName>
</protein>
<evidence type="ECO:0000313" key="2">
    <source>
        <dbReference type="Proteomes" id="UP000198688"/>
    </source>
</evidence>
<dbReference type="EMBL" id="LT629758">
    <property type="protein sequence ID" value="SDT58160.1"/>
    <property type="molecule type" value="Genomic_DNA"/>
</dbReference>
<proteinExistence type="predicted"/>
<organism evidence="1 2">
    <name type="scientific">Actinoplanes derwentensis</name>
    <dbReference type="NCBI Taxonomy" id="113562"/>
    <lineage>
        <taxon>Bacteria</taxon>
        <taxon>Bacillati</taxon>
        <taxon>Actinomycetota</taxon>
        <taxon>Actinomycetes</taxon>
        <taxon>Micromonosporales</taxon>
        <taxon>Micromonosporaceae</taxon>
        <taxon>Actinoplanes</taxon>
    </lineage>
</organism>
<name>A0A1H2BIJ9_9ACTN</name>
<sequence length="90" mass="9025">MSPVAADGRADRDGRVGDLEVVAVEGDVLLGPQSAGELEEFAGAGVALGLVAFGVAVSGDSVLAGDHHNIQALSFPALTDDELAIIDGIR</sequence>
<keyword evidence="2" id="KW-1185">Reference proteome</keyword>